<evidence type="ECO:0000313" key="3">
    <source>
        <dbReference type="Proteomes" id="UP000230821"/>
    </source>
</evidence>
<dbReference type="SUPFAM" id="SSF55729">
    <property type="entry name" value="Acyl-CoA N-acyltransferases (Nat)"/>
    <property type="match status" value="1"/>
</dbReference>
<dbReference type="PANTHER" id="PTHR43792:SF1">
    <property type="entry name" value="N-ACETYLTRANSFERASE DOMAIN-CONTAINING PROTEIN"/>
    <property type="match status" value="1"/>
</dbReference>
<protein>
    <submittedName>
        <fullName evidence="2">GNAT family N-acetyltransferase</fullName>
    </submittedName>
</protein>
<evidence type="ECO:0000259" key="1">
    <source>
        <dbReference type="PROSITE" id="PS51186"/>
    </source>
</evidence>
<proteinExistence type="predicted"/>
<dbReference type="EMBL" id="PDSK01000117">
    <property type="protein sequence ID" value="PIE32172.1"/>
    <property type="molecule type" value="Genomic_DNA"/>
</dbReference>
<dbReference type="PANTHER" id="PTHR43792">
    <property type="entry name" value="GNAT FAMILY, PUTATIVE (AFU_ORTHOLOGUE AFUA_3G00765)-RELATED-RELATED"/>
    <property type="match status" value="1"/>
</dbReference>
<name>A0A2G6KB05_9BACT</name>
<dbReference type="Pfam" id="PF13302">
    <property type="entry name" value="Acetyltransf_3"/>
    <property type="match status" value="1"/>
</dbReference>
<accession>A0A2G6KB05</accession>
<gene>
    <name evidence="2" type="ORF">CSA56_16320</name>
</gene>
<dbReference type="GO" id="GO:0016747">
    <property type="term" value="F:acyltransferase activity, transferring groups other than amino-acyl groups"/>
    <property type="evidence" value="ECO:0007669"/>
    <property type="project" value="InterPro"/>
</dbReference>
<comment type="caution">
    <text evidence="2">The sequence shown here is derived from an EMBL/GenBank/DDBJ whole genome shotgun (WGS) entry which is preliminary data.</text>
</comment>
<dbReference type="PROSITE" id="PS51186">
    <property type="entry name" value="GNAT"/>
    <property type="match status" value="1"/>
</dbReference>
<dbReference type="InterPro" id="IPR000182">
    <property type="entry name" value="GNAT_dom"/>
</dbReference>
<dbReference type="InterPro" id="IPR016181">
    <property type="entry name" value="Acyl_CoA_acyltransferase"/>
</dbReference>
<feature type="domain" description="N-acetyltransferase" evidence="1">
    <location>
        <begin position="13"/>
        <end position="178"/>
    </location>
</feature>
<sequence length="178" mass="20286">MNTAIRITETERLILRHFTSDDLQDMVEVLGHPEVMKFSLSGPLSLEQTRDFINRTIAGYADRGFGLWAVQEKSSNRVIGYCGNYFPIIDGVEEVELGYRLARSYWGRGLATEAAKAAMRYSFETQKLSRLVAMIDPENLASITVVRKCGFRYEKSSTFHDISINVYSLSSEDYYRIA</sequence>
<dbReference type="AlphaFoldDB" id="A0A2G6KB05"/>
<dbReference type="Gene3D" id="3.40.630.30">
    <property type="match status" value="1"/>
</dbReference>
<dbReference type="Proteomes" id="UP000230821">
    <property type="component" value="Unassembled WGS sequence"/>
</dbReference>
<dbReference type="InterPro" id="IPR051531">
    <property type="entry name" value="N-acetyltransferase"/>
</dbReference>
<organism evidence="2 3">
    <name type="scientific">candidate division KSB3 bacterium</name>
    <dbReference type="NCBI Taxonomy" id="2044937"/>
    <lineage>
        <taxon>Bacteria</taxon>
        <taxon>candidate division KSB3</taxon>
    </lineage>
</organism>
<evidence type="ECO:0000313" key="2">
    <source>
        <dbReference type="EMBL" id="PIE32172.1"/>
    </source>
</evidence>
<keyword evidence="2" id="KW-0808">Transferase</keyword>
<reference evidence="2 3" key="1">
    <citation type="submission" date="2017-10" db="EMBL/GenBank/DDBJ databases">
        <title>Novel microbial diversity and functional potential in the marine mammal oral microbiome.</title>
        <authorList>
            <person name="Dudek N.K."/>
            <person name="Sun C.L."/>
            <person name="Burstein D."/>
            <person name="Kantor R.S."/>
            <person name="Aliaga Goltsman D.S."/>
            <person name="Bik E.M."/>
            <person name="Thomas B.C."/>
            <person name="Banfield J.F."/>
            <person name="Relman D.A."/>
        </authorList>
    </citation>
    <scope>NUCLEOTIDE SEQUENCE [LARGE SCALE GENOMIC DNA]</scope>
    <source>
        <strain evidence="2">DOLJORAL78_47_16</strain>
    </source>
</reference>